<dbReference type="SUPFAM" id="SSF51011">
    <property type="entry name" value="Glycosyl hydrolase domain"/>
    <property type="match status" value="1"/>
</dbReference>
<dbReference type="EMBL" id="BSYJ01000004">
    <property type="protein sequence ID" value="GMG88048.1"/>
    <property type="molecule type" value="Genomic_DNA"/>
</dbReference>
<protein>
    <submittedName>
        <fullName evidence="5">Glycoside hydrolase family 13 protein</fullName>
    </submittedName>
</protein>
<dbReference type="InterPro" id="IPR006047">
    <property type="entry name" value="GH13_cat_dom"/>
</dbReference>
<dbReference type="Gene3D" id="2.60.40.1180">
    <property type="entry name" value="Golgi alpha-mannosidase II"/>
    <property type="match status" value="1"/>
</dbReference>
<evidence type="ECO:0000256" key="3">
    <source>
        <dbReference type="SAM" id="SignalP"/>
    </source>
</evidence>
<dbReference type="InterPro" id="IPR013780">
    <property type="entry name" value="Glyco_hydro_b"/>
</dbReference>
<evidence type="ECO:0000256" key="2">
    <source>
        <dbReference type="ARBA" id="ARBA00023295"/>
    </source>
</evidence>
<dbReference type="Gene3D" id="2.60.40.10">
    <property type="entry name" value="Immunoglobulins"/>
    <property type="match status" value="1"/>
</dbReference>
<gene>
    <name evidence="5" type="ORF">MNKW57_23690</name>
</gene>
<evidence type="ECO:0000259" key="4">
    <source>
        <dbReference type="SMART" id="SM00642"/>
    </source>
</evidence>
<feature type="chain" id="PRO_5045395563" evidence="3">
    <location>
        <begin position="19"/>
        <end position="612"/>
    </location>
</feature>
<dbReference type="PANTHER" id="PTHR10357">
    <property type="entry name" value="ALPHA-AMYLASE FAMILY MEMBER"/>
    <property type="match status" value="1"/>
</dbReference>
<dbReference type="SUPFAM" id="SSF51445">
    <property type="entry name" value="(Trans)glycosidases"/>
    <property type="match status" value="1"/>
</dbReference>
<dbReference type="Pfam" id="PF09087">
    <property type="entry name" value="Cyc-maltodext_N"/>
    <property type="match status" value="1"/>
</dbReference>
<dbReference type="CDD" id="cd11340">
    <property type="entry name" value="AmyAc_bac_CMD_like_3"/>
    <property type="match status" value="1"/>
</dbReference>
<name>A0ABQ6M107_9GAMM</name>
<dbReference type="PANTHER" id="PTHR10357:SF210">
    <property type="entry name" value="MALTODEXTRIN GLUCOSIDASE"/>
    <property type="match status" value="1"/>
</dbReference>
<organism evidence="5 6">
    <name type="scientific">Biformimicrobium ophioploci</name>
    <dbReference type="NCBI Taxonomy" id="3036711"/>
    <lineage>
        <taxon>Bacteria</taxon>
        <taxon>Pseudomonadati</taxon>
        <taxon>Pseudomonadota</taxon>
        <taxon>Gammaproteobacteria</taxon>
        <taxon>Cellvibrionales</taxon>
        <taxon>Microbulbiferaceae</taxon>
        <taxon>Biformimicrobium</taxon>
    </lineage>
</organism>
<dbReference type="InterPro" id="IPR019492">
    <property type="entry name" value="Cyclo-malto-dextrinase_C"/>
</dbReference>
<dbReference type="Proteomes" id="UP001224392">
    <property type="component" value="Unassembled WGS sequence"/>
</dbReference>
<sequence>MLKRLLLLWTLAISSATAATIDRVEPPSWWVGMQSSKLQLLVKGDQIGSLAPQLDYPGVTISASRAGDDRDYLFIDLKISASAQAGTLPLRFMQGNKEVASYDYPLQKRAAGSAQRKGFSPADVIYLVMPDRFANGDPQNDKVDGMLEGPDRDNIGGRHGGDLQGIIDRLGYIEDMGFTQLWLNPVRENNMPAYSYHGYAMTDFYRIDPRYGSNELYFTLSREARKRGIGLIMDVVLNHSGSEHWWARQPPFKDWINNGNRFVPTTHRRETLHDPYGVNADRRGFTDGWFVNTMPDLNQRNPYFANYLIQNSIWWVESAGLSGIRVDTYPYSDKRFLAEWSRRVMAEYPRLNIVGEEWTTNPALLAYWQKGSHTHDGYVSELPSVFDFPLQEAVVKGLTAEEDQWNGLVYIYRSLVNDFLYGDAYNLVIFPDNHDKSRIYTQLGEDKALWRMAMAFFATTRGIPQIYSGTEILQANPDSNDHGVIRADFPGGWDGDTVDAFSGKNLPQDVREAQEYLRELLNWRKTSAPIHKGKLAHYAPADGLYVYFRFHGKEKVMVVLNKNDETTEVNGKDYPEMLKGFSRGTDALSGKIHSLKRFSVPARSALILELAP</sequence>
<dbReference type="InterPro" id="IPR017853">
    <property type="entry name" value="GH"/>
</dbReference>
<keyword evidence="3" id="KW-0732">Signal</keyword>
<dbReference type="Pfam" id="PF00128">
    <property type="entry name" value="Alpha-amylase"/>
    <property type="match status" value="1"/>
</dbReference>
<dbReference type="RefSeq" id="WP_285764654.1">
    <property type="nucleotide sequence ID" value="NZ_BSYJ01000004.1"/>
</dbReference>
<dbReference type="GO" id="GO:0016787">
    <property type="term" value="F:hydrolase activity"/>
    <property type="evidence" value="ECO:0007669"/>
    <property type="project" value="UniProtKB-KW"/>
</dbReference>
<dbReference type="InterPro" id="IPR015171">
    <property type="entry name" value="Cyc-maltodext_N"/>
</dbReference>
<dbReference type="Pfam" id="PF10438">
    <property type="entry name" value="Cyc-maltodext_C"/>
    <property type="match status" value="1"/>
</dbReference>
<proteinExistence type="predicted"/>
<evidence type="ECO:0000256" key="1">
    <source>
        <dbReference type="ARBA" id="ARBA00022801"/>
    </source>
</evidence>
<dbReference type="InterPro" id="IPR013783">
    <property type="entry name" value="Ig-like_fold"/>
</dbReference>
<dbReference type="Gene3D" id="3.20.20.80">
    <property type="entry name" value="Glycosidases"/>
    <property type="match status" value="1"/>
</dbReference>
<evidence type="ECO:0000313" key="5">
    <source>
        <dbReference type="EMBL" id="GMG88048.1"/>
    </source>
</evidence>
<comment type="caution">
    <text evidence="5">The sequence shown here is derived from an EMBL/GenBank/DDBJ whole genome shotgun (WGS) entry which is preliminary data.</text>
</comment>
<reference evidence="5 6" key="1">
    <citation type="submission" date="2023-04" db="EMBL/GenBank/DDBJ databases">
        <title>Marinobulbifer ophiurae gen. nov., sp. Nov., isolate from tissue of brittle star Ophioplocus japonicus.</title>
        <authorList>
            <person name="Kawano K."/>
            <person name="Sawayama S."/>
            <person name="Nakagawa S."/>
        </authorList>
    </citation>
    <scope>NUCLEOTIDE SEQUENCE [LARGE SCALE GENOMIC DNA]</scope>
    <source>
        <strain evidence="5 6">NKW57</strain>
    </source>
</reference>
<feature type="domain" description="Glycosyl hydrolase family 13 catalytic" evidence="4">
    <location>
        <begin position="127"/>
        <end position="524"/>
    </location>
</feature>
<keyword evidence="6" id="KW-1185">Reference proteome</keyword>
<feature type="signal peptide" evidence="3">
    <location>
        <begin position="1"/>
        <end position="18"/>
    </location>
</feature>
<accession>A0ABQ6M107</accession>
<dbReference type="InterPro" id="IPR014756">
    <property type="entry name" value="Ig_E-set"/>
</dbReference>
<dbReference type="SMART" id="SM00642">
    <property type="entry name" value="Aamy"/>
    <property type="match status" value="1"/>
</dbReference>
<keyword evidence="2" id="KW-0326">Glycosidase</keyword>
<dbReference type="SUPFAM" id="SSF81296">
    <property type="entry name" value="E set domains"/>
    <property type="match status" value="1"/>
</dbReference>
<keyword evidence="1 5" id="KW-0378">Hydrolase</keyword>
<evidence type="ECO:0000313" key="6">
    <source>
        <dbReference type="Proteomes" id="UP001224392"/>
    </source>
</evidence>